<accession>A0A4D7AZ61</accession>
<evidence type="ECO:0000313" key="1">
    <source>
        <dbReference type="EMBL" id="QCI59092.1"/>
    </source>
</evidence>
<dbReference type="EMBL" id="CP034413">
    <property type="protein sequence ID" value="QCI59092.1"/>
    <property type="molecule type" value="Genomic_DNA"/>
</dbReference>
<sequence length="123" mass="13934">MTKNKALYAWFNEGEIPFYRASSVPDDVIMPYGTYEYIESAFDAGEVGLTANLFFRTESEAIPDEAAQELSKRIGYGGVTIPCDEGYIWLKRGSPFAQSVVYEEDPAIKRRYINITAEYLTFS</sequence>
<organism evidence="1 2">
    <name type="scientific">Dysosmobacter welbionis</name>
    <dbReference type="NCBI Taxonomy" id="2093857"/>
    <lineage>
        <taxon>Bacteria</taxon>
        <taxon>Bacillati</taxon>
        <taxon>Bacillota</taxon>
        <taxon>Clostridia</taxon>
        <taxon>Eubacteriales</taxon>
        <taxon>Oscillospiraceae</taxon>
        <taxon>Dysosmobacter</taxon>
    </lineage>
</organism>
<dbReference type="AlphaFoldDB" id="A0A4D7AZ61"/>
<name>A0A4D7AZ61_9FIRM</name>
<gene>
    <name evidence="1" type="ORF">EIO64_07565</name>
</gene>
<keyword evidence="2" id="KW-1185">Reference proteome</keyword>
<evidence type="ECO:0000313" key="2">
    <source>
        <dbReference type="Proteomes" id="UP000298642"/>
    </source>
</evidence>
<dbReference type="RefSeq" id="WP_136891106.1">
    <property type="nucleotide sequence ID" value="NZ_CP034413.3"/>
</dbReference>
<protein>
    <submittedName>
        <fullName evidence="1">Uncharacterized protein</fullName>
    </submittedName>
</protein>
<proteinExistence type="predicted"/>
<dbReference type="Proteomes" id="UP000298642">
    <property type="component" value="Chromosome"/>
</dbReference>
<reference evidence="2" key="1">
    <citation type="submission" date="2018-12" db="EMBL/GenBank/DDBJ databases">
        <title>Dusodibacter welbiota gen. nov., sp. nov., isolated from human faeces and emended description of the Oscillibacter genus.</title>
        <authorList>
            <person name="Le Roy T."/>
            <person name="Van der Smissen P."/>
            <person name="Delzenne N."/>
            <person name="Muccioli G."/>
            <person name="Collet J.F."/>
            <person name="Cani P.D."/>
        </authorList>
    </citation>
    <scope>NUCLEOTIDE SEQUENCE [LARGE SCALE GENOMIC DNA]</scope>
    <source>
        <strain evidence="2">J115</strain>
    </source>
</reference>
<dbReference type="KEGG" id="obj:EIO64_07565"/>